<evidence type="ECO:0000313" key="2">
    <source>
        <dbReference type="Proteomes" id="UP000765509"/>
    </source>
</evidence>
<gene>
    <name evidence="1" type="ORF">O181_103985</name>
</gene>
<protein>
    <submittedName>
        <fullName evidence="1">Uncharacterized protein</fullName>
    </submittedName>
</protein>
<dbReference type="Proteomes" id="UP000765509">
    <property type="component" value="Unassembled WGS sequence"/>
</dbReference>
<proteinExistence type="predicted"/>
<evidence type="ECO:0000313" key="1">
    <source>
        <dbReference type="EMBL" id="MBW0564270.1"/>
    </source>
</evidence>
<dbReference type="EMBL" id="AVOT02075591">
    <property type="protein sequence ID" value="MBW0564270.1"/>
    <property type="molecule type" value="Genomic_DNA"/>
</dbReference>
<reference evidence="1" key="1">
    <citation type="submission" date="2021-03" db="EMBL/GenBank/DDBJ databases">
        <title>Draft genome sequence of rust myrtle Austropuccinia psidii MF-1, a brazilian biotype.</title>
        <authorList>
            <person name="Quecine M.C."/>
            <person name="Pachon D.M.R."/>
            <person name="Bonatelli M.L."/>
            <person name="Correr F.H."/>
            <person name="Franceschini L.M."/>
            <person name="Leite T.F."/>
            <person name="Margarido G.R.A."/>
            <person name="Almeida C.A."/>
            <person name="Ferrarezi J.A."/>
            <person name="Labate C.A."/>
        </authorList>
    </citation>
    <scope>NUCLEOTIDE SEQUENCE</scope>
    <source>
        <strain evidence="1">MF-1</strain>
    </source>
</reference>
<sequence>MVRTKPHSEDHKNDFKYDETIIPPLDSIVSTKPNIEYHEDNNTKTNHKRKLTQIQRQNIHDSKQIISHLGYSNREYKRISTISIDKKAANASLLKLQSLNTLPHPYVIIDKTKKAILTSYHLLNHPF</sequence>
<dbReference type="AlphaFoldDB" id="A0A9Q3JJ16"/>
<comment type="caution">
    <text evidence="1">The sequence shown here is derived from an EMBL/GenBank/DDBJ whole genome shotgun (WGS) entry which is preliminary data.</text>
</comment>
<name>A0A9Q3JJ16_9BASI</name>
<accession>A0A9Q3JJ16</accession>
<organism evidence="1 2">
    <name type="scientific">Austropuccinia psidii MF-1</name>
    <dbReference type="NCBI Taxonomy" id="1389203"/>
    <lineage>
        <taxon>Eukaryota</taxon>
        <taxon>Fungi</taxon>
        <taxon>Dikarya</taxon>
        <taxon>Basidiomycota</taxon>
        <taxon>Pucciniomycotina</taxon>
        <taxon>Pucciniomycetes</taxon>
        <taxon>Pucciniales</taxon>
        <taxon>Sphaerophragmiaceae</taxon>
        <taxon>Austropuccinia</taxon>
    </lineage>
</organism>
<keyword evidence="2" id="KW-1185">Reference proteome</keyword>